<dbReference type="AlphaFoldDB" id="A0A011ML96"/>
<keyword evidence="2" id="KW-1185">Reference proteome</keyword>
<evidence type="ECO:0000313" key="1">
    <source>
        <dbReference type="EMBL" id="EXI63286.1"/>
    </source>
</evidence>
<comment type="caution">
    <text evidence="1">The sequence shown here is derived from an EMBL/GenBank/DDBJ whole genome shotgun (WGS) entry which is preliminary data.</text>
</comment>
<evidence type="ECO:0000313" key="2">
    <source>
        <dbReference type="Proteomes" id="UP000054123"/>
    </source>
</evidence>
<reference evidence="1 2" key="1">
    <citation type="journal article" date="2014" name="Genome Announc.">
        <title>Genome Sequence of a Presumptive Mannheimia haemolytica Strain with an A1/A6-Cross-Reactive Serotype from a White-Tailed Deer (Odocoileus virginianus).</title>
        <authorList>
            <person name="Lawrence P.K."/>
            <person name="Bey R.F."/>
            <person name="Wiener B."/>
            <person name="Kittichotirat W."/>
            <person name="Bumgarner R.E."/>
        </authorList>
    </citation>
    <scope>NUCLEOTIDE SEQUENCE [LARGE SCALE GENOMIC DNA]</scope>
    <source>
        <strain evidence="1 2">PKL10</strain>
    </source>
</reference>
<protein>
    <submittedName>
        <fullName evidence="1">Uncharacterized protein</fullName>
    </submittedName>
</protein>
<name>A0A011ML96_9PAST</name>
<dbReference type="Proteomes" id="UP000054123">
    <property type="component" value="Unassembled WGS sequence"/>
</dbReference>
<organism evidence="1 2">
    <name type="scientific">Mannheimia granulomatis</name>
    <dbReference type="NCBI Taxonomy" id="85402"/>
    <lineage>
        <taxon>Bacteria</taxon>
        <taxon>Pseudomonadati</taxon>
        <taxon>Pseudomonadota</taxon>
        <taxon>Gammaproteobacteria</taxon>
        <taxon>Pasteurellales</taxon>
        <taxon>Pasteurellaceae</taxon>
        <taxon>Mannheimia</taxon>
    </lineage>
</organism>
<dbReference type="EMBL" id="JANJ01000001">
    <property type="protein sequence ID" value="EXI63286.1"/>
    <property type="molecule type" value="Genomic_DNA"/>
</dbReference>
<proteinExistence type="predicted"/>
<gene>
    <name evidence="1" type="ORF">AK33_00850</name>
</gene>
<accession>A0A011ML96</accession>
<sequence length="30" mass="3356">MAQAVKFIKKFANKKTKLFKLGFKIIGVSA</sequence>